<dbReference type="Gene3D" id="3.40.50.12080">
    <property type="match status" value="1"/>
</dbReference>
<gene>
    <name evidence="2" type="ORF">F8O03_06970</name>
</gene>
<name>A0A7J5B294_9MICO</name>
<proteinExistence type="predicted"/>
<evidence type="ECO:0000313" key="2">
    <source>
        <dbReference type="EMBL" id="KAB1638146.1"/>
    </source>
</evidence>
<dbReference type="EMBL" id="WBJX01000002">
    <property type="protein sequence ID" value="KAB1638146.1"/>
    <property type="molecule type" value="Genomic_DNA"/>
</dbReference>
<evidence type="ECO:0000313" key="3">
    <source>
        <dbReference type="Proteomes" id="UP000490386"/>
    </source>
</evidence>
<keyword evidence="3" id="KW-1185">Reference proteome</keyword>
<dbReference type="InterPro" id="IPR041307">
    <property type="entry name" value="WcbI"/>
</dbReference>
<dbReference type="Proteomes" id="UP000490386">
    <property type="component" value="Unassembled WGS sequence"/>
</dbReference>
<evidence type="ECO:0000259" key="1">
    <source>
        <dbReference type="Pfam" id="PF18588"/>
    </source>
</evidence>
<accession>A0A7J5B294</accession>
<sequence length="305" mass="33538">MTHATARLTHYADFFTSGGAPDPAGDDRPIGLTIGNCQAESLRLALGDDVRFIRTPPVHELEPADLPHLEAWLARASFLVAQPVRDDYRGLPVGTKQLTTRLRAGARTALFPVIRFAGLYPFQAIVRPPSDTSLVPPLVPYHDLRTLAEAAGLDALPQSPSRTAIRAVGADSIVQLREREDRHGTVRVSELFARPSFAQARTINHPGNPIWLATAERVRDRLGLPERELTLDREILNSIHAPREQAVIDAWGLDAEPTESWTRDGEPIDADRIRAAHLEWYAEHPDAVAAGFARHGATIETLRAA</sequence>
<feature type="domain" description="Polysaccharide biosynthesis enzyme WcbI" evidence="1">
    <location>
        <begin position="34"/>
        <end position="226"/>
    </location>
</feature>
<protein>
    <submittedName>
        <fullName evidence="2">Peptide ABC transporter ATPase</fullName>
    </submittedName>
</protein>
<dbReference type="Pfam" id="PF18588">
    <property type="entry name" value="WcbI"/>
    <property type="match status" value="1"/>
</dbReference>
<comment type="caution">
    <text evidence="2">The sequence shown here is derived from an EMBL/GenBank/DDBJ whole genome shotgun (WGS) entry which is preliminary data.</text>
</comment>
<dbReference type="RefSeq" id="WP_151423244.1">
    <property type="nucleotide sequence ID" value="NZ_WBJX01000002.1"/>
</dbReference>
<reference evidence="2 3" key="1">
    <citation type="submission" date="2019-09" db="EMBL/GenBank/DDBJ databases">
        <title>Phylogeny of genus Pseudoclavibacter and closely related genus.</title>
        <authorList>
            <person name="Li Y."/>
        </authorList>
    </citation>
    <scope>NUCLEOTIDE SEQUENCE [LARGE SCALE GENOMIC DNA]</scope>
    <source>
        <strain evidence="2 3">THG-MD12</strain>
    </source>
</reference>
<organism evidence="2 3">
    <name type="scientific">Pseudoclavibacter terrae</name>
    <dbReference type="NCBI Taxonomy" id="1530195"/>
    <lineage>
        <taxon>Bacteria</taxon>
        <taxon>Bacillati</taxon>
        <taxon>Actinomycetota</taxon>
        <taxon>Actinomycetes</taxon>
        <taxon>Micrococcales</taxon>
        <taxon>Microbacteriaceae</taxon>
        <taxon>Pseudoclavibacter</taxon>
    </lineage>
</organism>
<dbReference type="AlphaFoldDB" id="A0A7J5B294"/>
<dbReference type="OrthoDB" id="3283619at2"/>